<accession>A0ACB8EXT7</accession>
<keyword evidence="2" id="KW-1185">Reference proteome</keyword>
<evidence type="ECO:0000313" key="1">
    <source>
        <dbReference type="EMBL" id="KAH7997833.1"/>
    </source>
</evidence>
<dbReference type="EMBL" id="CM037625">
    <property type="protein sequence ID" value="KAH7997833.1"/>
    <property type="molecule type" value="Genomic_DNA"/>
</dbReference>
<name>A0ACB8EXT7_9SAUR</name>
<reference evidence="1" key="1">
    <citation type="submission" date="2021-08" db="EMBL/GenBank/DDBJ databases">
        <title>The first chromosome-level gecko genome reveals the dynamic sex chromosomes of Neotropical dwarf geckos (Sphaerodactylidae: Sphaerodactylus).</title>
        <authorList>
            <person name="Pinto B.J."/>
            <person name="Keating S.E."/>
            <person name="Gamble T."/>
        </authorList>
    </citation>
    <scope>NUCLEOTIDE SEQUENCE</scope>
    <source>
        <strain evidence="1">TG3544</strain>
    </source>
</reference>
<gene>
    <name evidence="1" type="ORF">K3G42_009119</name>
</gene>
<comment type="caution">
    <text evidence="1">The sequence shown here is derived from an EMBL/GenBank/DDBJ whole genome shotgun (WGS) entry which is preliminary data.</text>
</comment>
<organism evidence="1 2">
    <name type="scientific">Sphaerodactylus townsendi</name>
    <dbReference type="NCBI Taxonomy" id="933632"/>
    <lineage>
        <taxon>Eukaryota</taxon>
        <taxon>Metazoa</taxon>
        <taxon>Chordata</taxon>
        <taxon>Craniata</taxon>
        <taxon>Vertebrata</taxon>
        <taxon>Euteleostomi</taxon>
        <taxon>Lepidosauria</taxon>
        <taxon>Squamata</taxon>
        <taxon>Bifurcata</taxon>
        <taxon>Gekkota</taxon>
        <taxon>Sphaerodactylidae</taxon>
        <taxon>Sphaerodactylus</taxon>
    </lineage>
</organism>
<dbReference type="Proteomes" id="UP000827872">
    <property type="component" value="Linkage Group LG12"/>
</dbReference>
<evidence type="ECO:0000313" key="2">
    <source>
        <dbReference type="Proteomes" id="UP000827872"/>
    </source>
</evidence>
<protein>
    <submittedName>
        <fullName evidence="1">Uncharacterized protein</fullName>
    </submittedName>
</protein>
<proteinExistence type="predicted"/>
<sequence length="416" mass="46724">MEDLDILVEVLEEDLSNSHSQLELRVPQSHWDHAHPRFQPHWWETENNQQPDGNHSGNSWDSTKFHQPCSLPDSGVFWHGWSKHLDGFDDRVMKLHLDPFTVQPHSHVEARQHVQGHNPFPKSMGTFQGFAEGFGHHCRNLPEDIELDPLENDSTALQGGGQLKPNCGALAGQDTSNISLFHFQLYQEESRLRRIPQERLFESDTNGSSLLHKAVAQGKRALACALAWRLALQDRIDQEDARRQTALHVAAQRNYHLIVSDLVSLGANANKRDESGKTPLHLCAERGYPRVLEVLKNCQRAGTRLEVDATDNKGLTPLQSAAVAHSAIVVNLEKSSLGPEVWTLLTLRKDQLQCGMACLLEMGADPGGQETKSPSQSSNYAAKVQENSKLMSFLDVQRPQWQECYIMKLLATRNLT</sequence>